<name>A0A7L5E2J8_9SPHI</name>
<dbReference type="PROSITE" id="PS51257">
    <property type="entry name" value="PROKAR_LIPOPROTEIN"/>
    <property type="match status" value="1"/>
</dbReference>
<evidence type="ECO:0000313" key="3">
    <source>
        <dbReference type="Proteomes" id="UP000503278"/>
    </source>
</evidence>
<dbReference type="EMBL" id="CP051682">
    <property type="protein sequence ID" value="QJD97261.1"/>
    <property type="molecule type" value="Genomic_DNA"/>
</dbReference>
<dbReference type="AlphaFoldDB" id="A0A7L5E2J8"/>
<dbReference type="RefSeq" id="WP_169609285.1">
    <property type="nucleotide sequence ID" value="NZ_CP051682.1"/>
</dbReference>
<organism evidence="2 3">
    <name type="scientific">Mucilaginibacter robiniae</name>
    <dbReference type="NCBI Taxonomy" id="2728022"/>
    <lineage>
        <taxon>Bacteria</taxon>
        <taxon>Pseudomonadati</taxon>
        <taxon>Bacteroidota</taxon>
        <taxon>Sphingobacteriia</taxon>
        <taxon>Sphingobacteriales</taxon>
        <taxon>Sphingobacteriaceae</taxon>
        <taxon>Mucilaginibacter</taxon>
    </lineage>
</organism>
<dbReference type="InterPro" id="IPR013728">
    <property type="entry name" value="BT_3987-like_N"/>
</dbReference>
<sequence length="298" mass="31617">MTIKNILKGFVPAALLMSLFSCKDRYPQPDFTQVTPVVELPVASLAGNGGGNSMSTSFSIQSTPSDYYIYVNYAAPDANSTDLAVKLAVDTATLGKFNRTNGTTYPLLPANDYSLANTIVIPAGQRKVEYHIKFTTTLIDPSATYALPLKITDASGVTVSGNFGTLVLLIGVKNIYDGTYSLKGKITRNSASGPDLTLGGTFKSGLSTSLKTLTANSNSFSQYWRDGSGVAGIDGLYLTVDPATNNVTVKATGNATLKNTTGYNNHYDPATKTFYLGFDWGTAPSTRIAVDTLVYTGP</sequence>
<proteinExistence type="predicted"/>
<evidence type="ECO:0000259" key="1">
    <source>
        <dbReference type="Pfam" id="PF08522"/>
    </source>
</evidence>
<gene>
    <name evidence="2" type="ORF">HH214_15980</name>
</gene>
<dbReference type="KEGG" id="mrob:HH214_15980"/>
<reference evidence="2 3" key="1">
    <citation type="submission" date="2020-04" db="EMBL/GenBank/DDBJ databases">
        <title>Genome sequencing of novel species.</title>
        <authorList>
            <person name="Heo J."/>
            <person name="Kim S.-J."/>
            <person name="Kim J.-S."/>
            <person name="Hong S.-B."/>
            <person name="Kwon S.-W."/>
        </authorList>
    </citation>
    <scope>NUCLEOTIDE SEQUENCE [LARGE SCALE GENOMIC DNA]</scope>
    <source>
        <strain evidence="2 3">F39-2</strain>
    </source>
</reference>
<dbReference type="Gene3D" id="2.60.40.1740">
    <property type="entry name" value="hypothetical protein (bacova_03559)"/>
    <property type="match status" value="1"/>
</dbReference>
<dbReference type="Pfam" id="PF08522">
    <property type="entry name" value="BT_3987-like_N"/>
    <property type="match status" value="1"/>
</dbReference>
<keyword evidence="3" id="KW-1185">Reference proteome</keyword>
<evidence type="ECO:0000313" key="2">
    <source>
        <dbReference type="EMBL" id="QJD97261.1"/>
    </source>
</evidence>
<dbReference type="Proteomes" id="UP000503278">
    <property type="component" value="Chromosome"/>
</dbReference>
<protein>
    <submittedName>
        <fullName evidence="2">DUF1735 domain-containing protein</fullName>
    </submittedName>
</protein>
<feature type="domain" description="BT-3987-like N-terminal" evidence="1">
    <location>
        <begin position="48"/>
        <end position="156"/>
    </location>
</feature>
<accession>A0A7L5E2J8</accession>